<dbReference type="AlphaFoldDB" id="A0A225W2Q1"/>
<feature type="non-terminal residue" evidence="1">
    <location>
        <position position="1"/>
    </location>
</feature>
<dbReference type="OrthoDB" id="96709at2759"/>
<proteinExistence type="predicted"/>
<keyword evidence="2" id="KW-1185">Reference proteome</keyword>
<evidence type="ECO:0000313" key="1">
    <source>
        <dbReference type="EMBL" id="OWZ11822.1"/>
    </source>
</evidence>
<reference evidence="2" key="1">
    <citation type="submission" date="2017-03" db="EMBL/GenBank/DDBJ databases">
        <title>Phytopthora megakarya and P. palmivora, two closely related causual agents of cacao black pod achieved similar genome size and gene model numbers by different mechanisms.</title>
        <authorList>
            <person name="Ali S."/>
            <person name="Shao J."/>
            <person name="Larry D.J."/>
            <person name="Kronmiller B."/>
            <person name="Shen D."/>
            <person name="Strem M.D."/>
            <person name="Melnick R.L."/>
            <person name="Guiltinan M.J."/>
            <person name="Tyler B.M."/>
            <person name="Meinhardt L.W."/>
            <person name="Bailey B.A."/>
        </authorList>
    </citation>
    <scope>NUCLEOTIDE SEQUENCE [LARGE SCALE GENOMIC DNA]</scope>
    <source>
        <strain evidence="2">zdho120</strain>
    </source>
</reference>
<comment type="caution">
    <text evidence="1">The sequence shown here is derived from an EMBL/GenBank/DDBJ whole genome shotgun (WGS) entry which is preliminary data.</text>
</comment>
<dbReference type="Proteomes" id="UP000198211">
    <property type="component" value="Unassembled WGS sequence"/>
</dbReference>
<protein>
    <submittedName>
        <fullName evidence="1">Uncharacterized protein</fullName>
    </submittedName>
</protein>
<dbReference type="EMBL" id="NBNE01002018">
    <property type="protein sequence ID" value="OWZ11822.1"/>
    <property type="molecule type" value="Genomic_DNA"/>
</dbReference>
<gene>
    <name evidence="1" type="ORF">PHMEG_00015103</name>
</gene>
<evidence type="ECO:0000313" key="2">
    <source>
        <dbReference type="Proteomes" id="UP000198211"/>
    </source>
</evidence>
<name>A0A225W2Q1_9STRA</name>
<accession>A0A225W2Q1</accession>
<sequence>LKFDPDFANAQYKLYDTRVHVHLLVPLTPLPIVTPRTMIRLDGRRILGIPSGIRLPTAFPAILSMDLYS</sequence>
<organism evidence="1 2">
    <name type="scientific">Phytophthora megakarya</name>
    <dbReference type="NCBI Taxonomy" id="4795"/>
    <lineage>
        <taxon>Eukaryota</taxon>
        <taxon>Sar</taxon>
        <taxon>Stramenopiles</taxon>
        <taxon>Oomycota</taxon>
        <taxon>Peronosporomycetes</taxon>
        <taxon>Peronosporales</taxon>
        <taxon>Peronosporaceae</taxon>
        <taxon>Phytophthora</taxon>
    </lineage>
</organism>